<dbReference type="STRING" id="1797690.A3B23_00090"/>
<dbReference type="GO" id="GO:1990904">
    <property type="term" value="C:ribonucleoprotein complex"/>
    <property type="evidence" value="ECO:0007669"/>
    <property type="project" value="UniProtKB-KW"/>
</dbReference>
<dbReference type="InterPro" id="IPR035987">
    <property type="entry name" value="Ribosomal_uS8_sf"/>
</dbReference>
<comment type="caution">
    <text evidence="6">The sequence shown here is derived from an EMBL/GenBank/DDBJ whole genome shotgun (WGS) entry which is preliminary data.</text>
</comment>
<proteinExistence type="inferred from homology"/>
<dbReference type="GO" id="GO:0005737">
    <property type="term" value="C:cytoplasm"/>
    <property type="evidence" value="ECO:0007669"/>
    <property type="project" value="UniProtKB-ARBA"/>
</dbReference>
<organism evidence="6 7">
    <name type="scientific">Candidatus Colwellbacteria bacterium RIFCSPLOWO2_01_FULL_48_10</name>
    <dbReference type="NCBI Taxonomy" id="1797690"/>
    <lineage>
        <taxon>Bacteria</taxon>
        <taxon>Candidatus Colwelliibacteriota</taxon>
    </lineage>
</organism>
<reference evidence="6 7" key="1">
    <citation type="journal article" date="2016" name="Nat. Commun.">
        <title>Thousands of microbial genomes shed light on interconnected biogeochemical processes in an aquifer system.</title>
        <authorList>
            <person name="Anantharaman K."/>
            <person name="Brown C.T."/>
            <person name="Hug L.A."/>
            <person name="Sharon I."/>
            <person name="Castelle C.J."/>
            <person name="Probst A.J."/>
            <person name="Thomas B.C."/>
            <person name="Singh A."/>
            <person name="Wilkins M.J."/>
            <person name="Karaoz U."/>
            <person name="Brodie E.L."/>
            <person name="Williams K.H."/>
            <person name="Hubbard S.S."/>
            <person name="Banfield J.F."/>
        </authorList>
    </citation>
    <scope>NUCLEOTIDE SEQUENCE [LARGE SCALE GENOMIC DNA]</scope>
</reference>
<dbReference type="GO" id="GO:0003735">
    <property type="term" value="F:structural constituent of ribosome"/>
    <property type="evidence" value="ECO:0007669"/>
    <property type="project" value="InterPro"/>
</dbReference>
<sequence>MYLNTLTKINNALRRGHERVKVPYSGLDFSVVESLAKYGYVDSVSKKGKGAKRIIEIKLKYKDGEPAILGLKFFSRSSRRVYVGYRDMKKSRDGYGYYFFSTPKGIMTNIEARKSKVGGEMLFEIW</sequence>
<evidence type="ECO:0000313" key="7">
    <source>
        <dbReference type="Proteomes" id="UP000178744"/>
    </source>
</evidence>
<dbReference type="Gene3D" id="3.30.1370.30">
    <property type="match status" value="1"/>
</dbReference>
<comment type="similarity">
    <text evidence="1">Belongs to the universal ribosomal protein uS8 family.</text>
</comment>
<dbReference type="SUPFAM" id="SSF56047">
    <property type="entry name" value="Ribosomal protein S8"/>
    <property type="match status" value="1"/>
</dbReference>
<evidence type="ECO:0000256" key="1">
    <source>
        <dbReference type="ARBA" id="ARBA00006471"/>
    </source>
</evidence>
<protein>
    <recommendedName>
        <fullName evidence="4">Small ribosomal subunit protein uS8</fullName>
    </recommendedName>
    <alternativeName>
        <fullName evidence="5">30S ribosomal protein S8</fullName>
    </alternativeName>
</protein>
<evidence type="ECO:0000256" key="4">
    <source>
        <dbReference type="ARBA" id="ARBA00035258"/>
    </source>
</evidence>
<evidence type="ECO:0000256" key="5">
    <source>
        <dbReference type="ARBA" id="ARBA00035525"/>
    </source>
</evidence>
<accession>A0A1G1Z6M5</accession>
<dbReference type="FunFam" id="3.30.1490.10:FF:000001">
    <property type="entry name" value="30S ribosomal protein S8"/>
    <property type="match status" value="1"/>
</dbReference>
<dbReference type="InterPro" id="IPR000630">
    <property type="entry name" value="Ribosomal_uS8"/>
</dbReference>
<dbReference type="EMBL" id="MHIY01000007">
    <property type="protein sequence ID" value="OGY60164.1"/>
    <property type="molecule type" value="Genomic_DNA"/>
</dbReference>
<evidence type="ECO:0000313" key="6">
    <source>
        <dbReference type="EMBL" id="OGY60164.1"/>
    </source>
</evidence>
<dbReference type="PANTHER" id="PTHR11758">
    <property type="entry name" value="40S RIBOSOMAL PROTEIN S15A"/>
    <property type="match status" value="1"/>
</dbReference>
<keyword evidence="3" id="KW-0687">Ribonucleoprotein</keyword>
<dbReference type="Gene3D" id="3.30.1490.10">
    <property type="match status" value="1"/>
</dbReference>
<dbReference type="Proteomes" id="UP000178744">
    <property type="component" value="Unassembled WGS sequence"/>
</dbReference>
<dbReference type="GO" id="GO:0006412">
    <property type="term" value="P:translation"/>
    <property type="evidence" value="ECO:0007669"/>
    <property type="project" value="InterPro"/>
</dbReference>
<keyword evidence="2 6" id="KW-0689">Ribosomal protein</keyword>
<name>A0A1G1Z6M5_9BACT</name>
<dbReference type="Pfam" id="PF00410">
    <property type="entry name" value="Ribosomal_S8"/>
    <property type="match status" value="1"/>
</dbReference>
<dbReference type="AlphaFoldDB" id="A0A1G1Z6M5"/>
<evidence type="ECO:0000256" key="3">
    <source>
        <dbReference type="ARBA" id="ARBA00023274"/>
    </source>
</evidence>
<gene>
    <name evidence="6" type="ORF">A3B23_00090</name>
</gene>
<dbReference type="GO" id="GO:0005840">
    <property type="term" value="C:ribosome"/>
    <property type="evidence" value="ECO:0007669"/>
    <property type="project" value="UniProtKB-KW"/>
</dbReference>
<evidence type="ECO:0000256" key="2">
    <source>
        <dbReference type="ARBA" id="ARBA00022980"/>
    </source>
</evidence>